<dbReference type="Proteomes" id="UP000254150">
    <property type="component" value="Unassembled WGS sequence"/>
</dbReference>
<feature type="domain" description="Chaplin" evidence="11">
    <location>
        <begin position="90"/>
        <end position="130"/>
    </location>
</feature>
<evidence type="ECO:0000256" key="9">
    <source>
        <dbReference type="SAM" id="Phobius"/>
    </source>
</evidence>
<feature type="region of interest" description="Disordered" evidence="8">
    <location>
        <begin position="128"/>
        <end position="223"/>
    </location>
</feature>
<gene>
    <name evidence="12" type="ORF">NCTC7807_00594</name>
</gene>
<feature type="compositionally biased region" description="Pro residues" evidence="8">
    <location>
        <begin position="138"/>
        <end position="194"/>
    </location>
</feature>
<proteinExistence type="predicted"/>
<name>A0A380MNW1_STRGR</name>
<organism evidence="12 13">
    <name type="scientific">Streptomyces griseus</name>
    <dbReference type="NCBI Taxonomy" id="1911"/>
    <lineage>
        <taxon>Bacteria</taxon>
        <taxon>Bacillati</taxon>
        <taxon>Actinomycetota</taxon>
        <taxon>Actinomycetes</taxon>
        <taxon>Kitasatosporales</taxon>
        <taxon>Streptomycetaceae</taxon>
        <taxon>Streptomyces</taxon>
    </lineage>
</organism>
<dbReference type="GO" id="GO:0007155">
    <property type="term" value="P:cell adhesion"/>
    <property type="evidence" value="ECO:0007669"/>
    <property type="project" value="UniProtKB-KW"/>
</dbReference>
<evidence type="ECO:0000259" key="11">
    <source>
        <dbReference type="PROSITE" id="PS51884"/>
    </source>
</evidence>
<keyword evidence="9" id="KW-1133">Transmembrane helix</keyword>
<keyword evidence="3" id="KW-0964">Secreted</keyword>
<sequence>MSRSVLAAAAATGLLSVTGGAAHADAGAAGAAANSPGVASGNTVQAPVHVPVNLCGNTVNIIGLLNPAFGNKCANVGDGGAKAEGAATHSPGVASGNVVQAPVHVPLNACGNTVDVVGILNPAFGNECVNTDGKPPKEQPPTEQPPTEQPPTEQPPTEQPPTEQPPTEQPPTEQPPTEQPPTEQPPTEQPPTEEPPAEEPPAEEPPTGRDKPKEELARTGAEQIGTAAALSAALLGGGLLLVRRGRSARR</sequence>
<dbReference type="PROSITE" id="PS51884">
    <property type="entry name" value="CHAPLIN"/>
    <property type="match status" value="2"/>
</dbReference>
<keyword evidence="2" id="KW-0134">Cell wall</keyword>
<evidence type="ECO:0000256" key="1">
    <source>
        <dbReference type="ARBA" id="ARBA00004191"/>
    </source>
</evidence>
<dbReference type="Pfam" id="PF03777">
    <property type="entry name" value="ChpA-C"/>
    <property type="match status" value="2"/>
</dbReference>
<dbReference type="InterPro" id="IPR005528">
    <property type="entry name" value="ChpA-H"/>
</dbReference>
<evidence type="ECO:0000256" key="7">
    <source>
        <dbReference type="PROSITE-ProRule" id="PRU01232"/>
    </source>
</evidence>
<feature type="transmembrane region" description="Helical" evidence="9">
    <location>
        <begin position="224"/>
        <end position="242"/>
    </location>
</feature>
<dbReference type="EMBL" id="UHID01000001">
    <property type="protein sequence ID" value="SUO93864.1"/>
    <property type="molecule type" value="Genomic_DNA"/>
</dbReference>
<feature type="compositionally biased region" description="Basic and acidic residues" evidence="8">
    <location>
        <begin position="206"/>
        <end position="217"/>
    </location>
</feature>
<evidence type="ECO:0000313" key="12">
    <source>
        <dbReference type="EMBL" id="SUO93864.1"/>
    </source>
</evidence>
<evidence type="ECO:0000256" key="10">
    <source>
        <dbReference type="SAM" id="SignalP"/>
    </source>
</evidence>
<protein>
    <submittedName>
        <fullName evidence="12">LPXTG-motif cell wall anchor domain-containing protein</fullName>
    </submittedName>
</protein>
<reference evidence="12 13" key="1">
    <citation type="submission" date="2018-06" db="EMBL/GenBank/DDBJ databases">
        <authorList>
            <consortium name="Pathogen Informatics"/>
            <person name="Doyle S."/>
        </authorList>
    </citation>
    <scope>NUCLEOTIDE SEQUENCE [LARGE SCALE GENOMIC DNA]</scope>
    <source>
        <strain evidence="12 13">NCTC7807</strain>
    </source>
</reference>
<keyword evidence="4 10" id="KW-0732">Signal</keyword>
<evidence type="ECO:0000256" key="8">
    <source>
        <dbReference type="SAM" id="MobiDB-lite"/>
    </source>
</evidence>
<evidence type="ECO:0000256" key="2">
    <source>
        <dbReference type="ARBA" id="ARBA00022512"/>
    </source>
</evidence>
<evidence type="ECO:0000256" key="3">
    <source>
        <dbReference type="ARBA" id="ARBA00022525"/>
    </source>
</evidence>
<accession>A0A380MNW1</accession>
<feature type="signal peptide" evidence="10">
    <location>
        <begin position="1"/>
        <end position="24"/>
    </location>
</feature>
<feature type="domain" description="Chaplin" evidence="11">
    <location>
        <begin position="35"/>
        <end position="75"/>
    </location>
</feature>
<evidence type="ECO:0000256" key="5">
    <source>
        <dbReference type="ARBA" id="ARBA00022889"/>
    </source>
</evidence>
<keyword evidence="5" id="KW-0130">Cell adhesion</keyword>
<keyword evidence="6 7" id="KW-0034">Amyloid</keyword>
<dbReference type="AlphaFoldDB" id="A0A380MNW1"/>
<keyword evidence="9" id="KW-0812">Transmembrane</keyword>
<evidence type="ECO:0000256" key="6">
    <source>
        <dbReference type="ARBA" id="ARBA00023087"/>
    </source>
</evidence>
<feature type="chain" id="PRO_5016995628" evidence="10">
    <location>
        <begin position="25"/>
        <end position="250"/>
    </location>
</feature>
<evidence type="ECO:0000256" key="4">
    <source>
        <dbReference type="ARBA" id="ARBA00022729"/>
    </source>
</evidence>
<comment type="subcellular location">
    <subcellularLocation>
        <location evidence="1">Secreted</location>
        <location evidence="1">Cell wall</location>
    </subcellularLocation>
</comment>
<evidence type="ECO:0000313" key="13">
    <source>
        <dbReference type="Proteomes" id="UP000254150"/>
    </source>
</evidence>
<keyword evidence="9" id="KW-0472">Membrane</keyword>